<feature type="signal peptide" evidence="1">
    <location>
        <begin position="1"/>
        <end position="22"/>
    </location>
</feature>
<sequence>MNARLRCVPLLAALVLALPAFAAPNEAVSKPVKTVVQSVRYGKDLAALKNFGGEQQAKFLVGEEWEKASEAQRKEFIQLFHNLFAKIAFPKVRDNFKNLASITYEDPEVTGEEAKVASTVVIDHPMKKQELKLKYALAKDKAGWKVVDVAVLGDSMLTGIRDDQVRPLLKEGGWDALLKAMRDKDQELKSVVLK</sequence>
<evidence type="ECO:0000313" key="2">
    <source>
        <dbReference type="EMBL" id="KFE69004.1"/>
    </source>
</evidence>
<dbReference type="EMBL" id="JMCB01000005">
    <property type="protein sequence ID" value="KFE69004.1"/>
    <property type="molecule type" value="Genomic_DNA"/>
</dbReference>
<evidence type="ECO:0008006" key="4">
    <source>
        <dbReference type="Google" id="ProtNLM"/>
    </source>
</evidence>
<keyword evidence="3" id="KW-1185">Reference proteome</keyword>
<reference evidence="2 3" key="1">
    <citation type="submission" date="2014-04" db="EMBL/GenBank/DDBJ databases">
        <title>Genome assembly of Hyalangium minutum DSM 14724.</title>
        <authorList>
            <person name="Sharma G."/>
            <person name="Subramanian S."/>
        </authorList>
    </citation>
    <scope>NUCLEOTIDE SEQUENCE [LARGE SCALE GENOMIC DNA]</scope>
    <source>
        <strain evidence="2 3">DSM 14724</strain>
    </source>
</reference>
<dbReference type="InterPro" id="IPR008869">
    <property type="entry name" value="MlaC/ttg2D"/>
</dbReference>
<evidence type="ECO:0000256" key="1">
    <source>
        <dbReference type="SAM" id="SignalP"/>
    </source>
</evidence>
<dbReference type="Pfam" id="PF05494">
    <property type="entry name" value="MlaC"/>
    <property type="match status" value="1"/>
</dbReference>
<dbReference type="Gene3D" id="3.10.450.710">
    <property type="entry name" value="Tgt2/MlaC"/>
    <property type="match status" value="1"/>
</dbReference>
<name>A0A085WMU1_9BACT</name>
<dbReference type="OrthoDB" id="5510399at2"/>
<accession>A0A085WMU1</accession>
<protein>
    <recommendedName>
        <fullName evidence="4">ABC transporter substrate-binding protein</fullName>
    </recommendedName>
</protein>
<gene>
    <name evidence="2" type="ORF">DB31_6906</name>
</gene>
<dbReference type="AlphaFoldDB" id="A0A085WMU1"/>
<dbReference type="RefSeq" id="WP_044187682.1">
    <property type="nucleotide sequence ID" value="NZ_JMCB01000005.1"/>
</dbReference>
<keyword evidence="1" id="KW-0732">Signal</keyword>
<dbReference type="InterPro" id="IPR042245">
    <property type="entry name" value="Tgt2/MlaC_sf"/>
</dbReference>
<dbReference type="PANTHER" id="PTHR36573">
    <property type="entry name" value="INTERMEMBRANE PHOSPHOLIPID TRANSPORT SYSTEM BINDING PROTEIN MLAC"/>
    <property type="match status" value="1"/>
</dbReference>
<dbReference type="STRING" id="394096.DB31_6906"/>
<dbReference type="PANTHER" id="PTHR36573:SF1">
    <property type="entry name" value="INTERMEMBRANE PHOSPHOLIPID TRANSPORT SYSTEM BINDING PROTEIN MLAC"/>
    <property type="match status" value="1"/>
</dbReference>
<proteinExistence type="predicted"/>
<comment type="caution">
    <text evidence="2">The sequence shown here is derived from an EMBL/GenBank/DDBJ whole genome shotgun (WGS) entry which is preliminary data.</text>
</comment>
<feature type="chain" id="PRO_5001799800" description="ABC transporter substrate-binding protein" evidence="1">
    <location>
        <begin position="23"/>
        <end position="194"/>
    </location>
</feature>
<organism evidence="2 3">
    <name type="scientific">Hyalangium minutum</name>
    <dbReference type="NCBI Taxonomy" id="394096"/>
    <lineage>
        <taxon>Bacteria</taxon>
        <taxon>Pseudomonadati</taxon>
        <taxon>Myxococcota</taxon>
        <taxon>Myxococcia</taxon>
        <taxon>Myxococcales</taxon>
        <taxon>Cystobacterineae</taxon>
        <taxon>Archangiaceae</taxon>
        <taxon>Hyalangium</taxon>
    </lineage>
</organism>
<evidence type="ECO:0000313" key="3">
    <source>
        <dbReference type="Proteomes" id="UP000028725"/>
    </source>
</evidence>
<dbReference type="PATRIC" id="fig|394096.3.peg.2951"/>
<dbReference type="Proteomes" id="UP000028725">
    <property type="component" value="Unassembled WGS sequence"/>
</dbReference>